<name>A0A3B4EN83_PYGNA</name>
<dbReference type="Proteomes" id="UP001501920">
    <property type="component" value="Chromosome 18"/>
</dbReference>
<dbReference type="AlphaFoldDB" id="A0A3B4EN83"/>
<keyword evidence="1" id="KW-0433">Leucine-rich repeat</keyword>
<reference evidence="4" key="3">
    <citation type="submission" date="2025-09" db="UniProtKB">
        <authorList>
            <consortium name="Ensembl"/>
        </authorList>
    </citation>
    <scope>IDENTIFICATION</scope>
</reference>
<reference evidence="4 5" key="1">
    <citation type="submission" date="2020-10" db="EMBL/GenBank/DDBJ databases">
        <title>Pygocentrus nattereri (red-bellied piranha) genome, fPygNat1, primary haplotype.</title>
        <authorList>
            <person name="Myers G."/>
            <person name="Meyer A."/>
            <person name="Karagic N."/>
            <person name="Pippel M."/>
            <person name="Winkler S."/>
            <person name="Tracey A."/>
            <person name="Wood J."/>
            <person name="Formenti G."/>
            <person name="Howe K."/>
            <person name="Fedrigo O."/>
            <person name="Jarvis E.D."/>
        </authorList>
    </citation>
    <scope>NUCLEOTIDE SEQUENCE [LARGE SCALE GENOMIC DNA]</scope>
</reference>
<feature type="chain" id="PRO_5017484868" description="LRRNT domain-containing protein" evidence="3">
    <location>
        <begin position="20"/>
        <end position="347"/>
    </location>
</feature>
<dbReference type="GeneTree" id="ENSGT00940000160984"/>
<evidence type="ECO:0000313" key="4">
    <source>
        <dbReference type="Ensembl" id="ENSPNAP00000036734.1"/>
    </source>
</evidence>
<dbReference type="Pfam" id="PF13855">
    <property type="entry name" value="LRR_8"/>
    <property type="match status" value="2"/>
</dbReference>
<dbReference type="PROSITE" id="PS51450">
    <property type="entry name" value="LRR"/>
    <property type="match status" value="3"/>
</dbReference>
<evidence type="ECO:0000256" key="1">
    <source>
        <dbReference type="ARBA" id="ARBA00022614"/>
    </source>
</evidence>
<dbReference type="STRING" id="42514.ENSPNAP00000036734"/>
<dbReference type="PANTHER" id="PTHR24369:SF216">
    <property type="entry name" value="CD180 MOLECULE"/>
    <property type="match status" value="1"/>
</dbReference>
<evidence type="ECO:0008006" key="6">
    <source>
        <dbReference type="Google" id="ProtNLM"/>
    </source>
</evidence>
<keyword evidence="5" id="KW-1185">Reference proteome</keyword>
<dbReference type="InterPro" id="IPR001611">
    <property type="entry name" value="Leu-rich_rpt"/>
</dbReference>
<dbReference type="PANTHER" id="PTHR24369">
    <property type="entry name" value="ANTIGEN BSP, PUTATIVE-RELATED"/>
    <property type="match status" value="1"/>
</dbReference>
<dbReference type="InterPro" id="IPR050541">
    <property type="entry name" value="LRR_TM_domain-containing"/>
</dbReference>
<proteinExistence type="predicted"/>
<organism evidence="4 5">
    <name type="scientific">Pygocentrus nattereri</name>
    <name type="common">Red-bellied piranha</name>
    <dbReference type="NCBI Taxonomy" id="42514"/>
    <lineage>
        <taxon>Eukaryota</taxon>
        <taxon>Metazoa</taxon>
        <taxon>Chordata</taxon>
        <taxon>Craniata</taxon>
        <taxon>Vertebrata</taxon>
        <taxon>Euteleostomi</taxon>
        <taxon>Actinopterygii</taxon>
        <taxon>Neopterygii</taxon>
        <taxon>Teleostei</taxon>
        <taxon>Ostariophysi</taxon>
        <taxon>Characiformes</taxon>
        <taxon>Characoidei</taxon>
        <taxon>Pygocentrus</taxon>
    </lineage>
</organism>
<dbReference type="SMART" id="SM00369">
    <property type="entry name" value="LRR_TYP"/>
    <property type="match status" value="7"/>
</dbReference>
<dbReference type="Gene3D" id="3.80.10.10">
    <property type="entry name" value="Ribonuclease Inhibitor"/>
    <property type="match status" value="3"/>
</dbReference>
<dbReference type="Ensembl" id="ENSPNAT00000031714.2">
    <property type="protein sequence ID" value="ENSPNAP00000036734.1"/>
    <property type="gene ID" value="ENSPNAG00000027809.2"/>
</dbReference>
<dbReference type="SUPFAM" id="SSF52058">
    <property type="entry name" value="L domain-like"/>
    <property type="match status" value="1"/>
</dbReference>
<sequence length="347" mass="38103">MGSHLGGSLALLLILHVTAVKMCHPGCQCEVESFGLFSSFILTKVDCSGVGPSMVHVAIPLDTLSLDLSFNNIRSIEDSELSGPGYTTLSSLDLSNNLISVVNGSMFSKLRYLQTLDLSRNSVEVLMEGCFTGLPLAEVDLSYNQIHEVNLNAFTVRNQGRPLSVDLSHNLLRAITRIPHLQLPNIQSLDLAGNQLNSVPELQDVSLRSLNLDDNPISVIDKQSFAGLKDLVHLSLSEMPELHTIEPEGLQDLQNLQVLDLSHNSKLKSLSTEVFSGLKLLQELNLSDSGVVSLPTNILQLLPSIRAIVLRDKVNCWKVHKQEPFRRHARQSNTMETLTCDVTGVVQ</sequence>
<dbReference type="OMA" id="CIDTQEP"/>
<keyword evidence="3" id="KW-0732">Signal</keyword>
<dbReference type="GO" id="GO:0005886">
    <property type="term" value="C:plasma membrane"/>
    <property type="evidence" value="ECO:0007669"/>
    <property type="project" value="TreeGrafter"/>
</dbReference>
<dbReference type="InterPro" id="IPR003591">
    <property type="entry name" value="Leu-rich_rpt_typical-subtyp"/>
</dbReference>
<evidence type="ECO:0000256" key="2">
    <source>
        <dbReference type="ARBA" id="ARBA00022737"/>
    </source>
</evidence>
<dbReference type="OrthoDB" id="676979at2759"/>
<dbReference type="InterPro" id="IPR032675">
    <property type="entry name" value="LRR_dom_sf"/>
</dbReference>
<evidence type="ECO:0000256" key="3">
    <source>
        <dbReference type="SAM" id="SignalP"/>
    </source>
</evidence>
<accession>A0A3B4EN83</accession>
<reference evidence="4" key="2">
    <citation type="submission" date="2025-08" db="UniProtKB">
        <authorList>
            <consortium name="Ensembl"/>
        </authorList>
    </citation>
    <scope>IDENTIFICATION</scope>
</reference>
<keyword evidence="2" id="KW-0677">Repeat</keyword>
<dbReference type="PRINTS" id="PR00019">
    <property type="entry name" value="LEURICHRPT"/>
</dbReference>
<evidence type="ECO:0000313" key="5">
    <source>
        <dbReference type="Proteomes" id="UP001501920"/>
    </source>
</evidence>
<gene>
    <name evidence="4" type="primary">TSKU</name>
</gene>
<feature type="signal peptide" evidence="3">
    <location>
        <begin position="1"/>
        <end position="19"/>
    </location>
</feature>
<protein>
    <recommendedName>
        <fullName evidence="6">LRRNT domain-containing protein</fullName>
    </recommendedName>
</protein>